<evidence type="ECO:0000313" key="5">
    <source>
        <dbReference type="Proteomes" id="UP001385499"/>
    </source>
</evidence>
<gene>
    <name evidence="4" type="ORF">V6575_21250</name>
</gene>
<dbReference type="Gene3D" id="3.30.2180.10">
    <property type="entry name" value="ATP12-like"/>
    <property type="match status" value="1"/>
</dbReference>
<keyword evidence="3" id="KW-0143">Chaperone</keyword>
<evidence type="ECO:0000256" key="3">
    <source>
        <dbReference type="ARBA" id="ARBA00023186"/>
    </source>
</evidence>
<evidence type="ECO:0000313" key="4">
    <source>
        <dbReference type="EMBL" id="MEJ8476622.1"/>
    </source>
</evidence>
<dbReference type="Proteomes" id="UP001385499">
    <property type="component" value="Unassembled WGS sequence"/>
</dbReference>
<dbReference type="EMBL" id="JBAKIA010000022">
    <property type="protein sequence ID" value="MEJ8476622.1"/>
    <property type="molecule type" value="Genomic_DNA"/>
</dbReference>
<evidence type="ECO:0000256" key="2">
    <source>
        <dbReference type="ARBA" id="ARBA00022946"/>
    </source>
</evidence>
<sequence length="262" mass="29034">MRDYLQALEQDAAKDPEQRARELSKRELPKRFYKEAVPATVEGGFAIHLDGRPVKTPSRTMLVLTHHAVAQAVADEWNAQVEVINPAVMPLTRIANSAQDAVAKRFAEVSDEITRFCGTDALCYRADEPETLVARQRELWDPVLSWAEAMFGGRFVRIAGIIHQEQPEALLKAYRARLDSFTPLGLAALHTATSLAGSAVLALALSDGHLSVEEAWLAAHVEEDFNVERWGQDEQATQVRTYKRTEFDAAALILGMNDAAQV</sequence>
<proteinExistence type="inferred from homology"/>
<comment type="caution">
    <text evidence="4">The sequence shown here is derived from an EMBL/GenBank/DDBJ whole genome shotgun (WGS) entry which is preliminary data.</text>
</comment>
<dbReference type="Pfam" id="PF07542">
    <property type="entry name" value="ATP12"/>
    <property type="match status" value="1"/>
</dbReference>
<organism evidence="4 5">
    <name type="scientific">Roseibium algae</name>
    <dbReference type="NCBI Taxonomy" id="3123038"/>
    <lineage>
        <taxon>Bacteria</taxon>
        <taxon>Pseudomonadati</taxon>
        <taxon>Pseudomonadota</taxon>
        <taxon>Alphaproteobacteria</taxon>
        <taxon>Hyphomicrobiales</taxon>
        <taxon>Stappiaceae</taxon>
        <taxon>Roseibium</taxon>
    </lineage>
</organism>
<keyword evidence="2" id="KW-0809">Transit peptide</keyword>
<dbReference type="RefSeq" id="WP_340277282.1">
    <property type="nucleotide sequence ID" value="NZ_JBAKIA010000022.1"/>
</dbReference>
<dbReference type="InterPro" id="IPR023335">
    <property type="entry name" value="ATP12_ortho_dom_sf"/>
</dbReference>
<dbReference type="InterPro" id="IPR011419">
    <property type="entry name" value="ATP12_ATP_synth-F1-assembly"/>
</dbReference>
<reference evidence="4 5" key="1">
    <citation type="submission" date="2024-02" db="EMBL/GenBank/DDBJ databases">
        <title>Roseibium algae sp. nov., isolated from marine alga (Grateloupia sp.), showing potential in myo-inositol conversion.</title>
        <authorList>
            <person name="Wang Y."/>
        </authorList>
    </citation>
    <scope>NUCLEOTIDE SEQUENCE [LARGE SCALE GENOMIC DNA]</scope>
    <source>
        <strain evidence="4 5">H3510</strain>
    </source>
</reference>
<dbReference type="Gene3D" id="1.10.3580.10">
    <property type="entry name" value="ATP12 ATPase"/>
    <property type="match status" value="1"/>
</dbReference>
<dbReference type="InterPro" id="IPR042272">
    <property type="entry name" value="ATP12_ATP_synth-F1-assembly_N"/>
</dbReference>
<evidence type="ECO:0000256" key="1">
    <source>
        <dbReference type="ARBA" id="ARBA00008231"/>
    </source>
</evidence>
<protein>
    <submittedName>
        <fullName evidence="4">ATP12 family protein</fullName>
    </submittedName>
</protein>
<comment type="similarity">
    <text evidence="1">Belongs to the ATP12 family.</text>
</comment>
<keyword evidence="5" id="KW-1185">Reference proteome</keyword>
<dbReference type="PANTHER" id="PTHR21013">
    <property type="entry name" value="ATP SYNTHASE MITOCHONDRIAL F1 COMPLEX ASSEMBLY FACTOR 2/ATP12 PROTEIN, MITOCHONDRIAL PRECURSOR"/>
    <property type="match status" value="1"/>
</dbReference>
<name>A0ABU8TRR0_9HYPH</name>
<accession>A0ABU8TRR0</accession>
<dbReference type="PANTHER" id="PTHR21013:SF10">
    <property type="entry name" value="ATP SYNTHASE MITOCHONDRIAL F1 COMPLEX ASSEMBLY FACTOR 2"/>
    <property type="match status" value="1"/>
</dbReference>
<dbReference type="SUPFAM" id="SSF160909">
    <property type="entry name" value="ATP12-like"/>
    <property type="match status" value="1"/>
</dbReference>